<dbReference type="InterPro" id="IPR036286">
    <property type="entry name" value="LexA/Signal_pep-like_sf"/>
</dbReference>
<keyword evidence="1" id="KW-0805">Transcription regulation</keyword>
<proteinExistence type="predicted"/>
<dbReference type="SUPFAM" id="SSF51306">
    <property type="entry name" value="LexA/Signal peptidase"/>
    <property type="match status" value="1"/>
</dbReference>
<evidence type="ECO:0000256" key="3">
    <source>
        <dbReference type="ARBA" id="ARBA00023163"/>
    </source>
</evidence>
<evidence type="ECO:0000259" key="4">
    <source>
        <dbReference type="PROSITE" id="PS50943"/>
    </source>
</evidence>
<dbReference type="Gene3D" id="1.10.260.40">
    <property type="entry name" value="lambda repressor-like DNA-binding domains"/>
    <property type="match status" value="1"/>
</dbReference>
<dbReference type="InterPro" id="IPR010982">
    <property type="entry name" value="Lambda_DNA-bd_dom_sf"/>
</dbReference>
<evidence type="ECO:0000256" key="2">
    <source>
        <dbReference type="ARBA" id="ARBA00023125"/>
    </source>
</evidence>
<evidence type="ECO:0000313" key="5">
    <source>
        <dbReference type="EMBL" id="TDB41642.1"/>
    </source>
</evidence>
<reference evidence="5 6" key="1">
    <citation type="journal article" date="2019" name="Int. J. Syst. Evol. Microbiol.">
        <title>Photorhabdus khanii subsp. guanajuatensis subsp. nov., isolated from Heterorhabditis atacamensis, and Photorhabdus luminescens subsp. mexicana subsp. nov., isolated from Heterorhabditis mexicana entomopathogenic nematodes.</title>
        <authorList>
            <person name="Machado R.A.R."/>
            <person name="Bruno P."/>
            <person name="Arce C.C.M."/>
            <person name="Liechti N."/>
            <person name="Kohler A."/>
            <person name="Bernal J."/>
            <person name="Bruggmann R."/>
            <person name="Turlings T.C.J."/>
        </authorList>
    </citation>
    <scope>NUCLEOTIDE SEQUENCE [LARGE SCALE GENOMIC DNA]</scope>
    <source>
        <strain evidence="5 6">MEX20-17</strain>
    </source>
</reference>
<dbReference type="Proteomes" id="UP000295598">
    <property type="component" value="Unassembled WGS sequence"/>
</dbReference>
<name>A0A4R4IMN6_9GAMM</name>
<dbReference type="CDD" id="cd06529">
    <property type="entry name" value="S24_LexA-like"/>
    <property type="match status" value="1"/>
</dbReference>
<dbReference type="Pfam" id="PF00717">
    <property type="entry name" value="Peptidase_S24"/>
    <property type="match status" value="1"/>
</dbReference>
<gene>
    <name evidence="5" type="ORF">C5467_24335</name>
</gene>
<dbReference type="AlphaFoldDB" id="A0A4R4IMN6"/>
<sequence length="223" mass="24782">MSVGEKIRSLRLAKGMTILELATATGGDVGNISRLERGLQGYSDASLRKIAEALDVKLSDLFFDDDPLPMPEIIKHSTKKYYKVSALDIETSIGLSASTGDFIETIGSIEFTIEEARKIFDGCPASTIKVITVRGDSMSGTIESGDQIFIDQSVNHFEGDGIYIFTFGRSFHIKRLQMVKNKLAVLSDNSKYKDWFINENEESELSIHGKVLISQSMAYRRHS</sequence>
<comment type="caution">
    <text evidence="5">The sequence shown here is derived from an EMBL/GenBank/DDBJ whole genome shotgun (WGS) entry which is preliminary data.</text>
</comment>
<organism evidence="5 6">
    <name type="scientific">Photorhabdus khanii subsp. guanajuatensis</name>
    <dbReference type="NCBI Taxonomy" id="2100166"/>
    <lineage>
        <taxon>Bacteria</taxon>
        <taxon>Pseudomonadati</taxon>
        <taxon>Pseudomonadota</taxon>
        <taxon>Gammaproteobacteria</taxon>
        <taxon>Enterobacterales</taxon>
        <taxon>Morganellaceae</taxon>
        <taxon>Photorhabdus</taxon>
    </lineage>
</organism>
<dbReference type="Pfam" id="PF01381">
    <property type="entry name" value="HTH_3"/>
    <property type="match status" value="1"/>
</dbReference>
<dbReference type="Gene3D" id="2.10.109.10">
    <property type="entry name" value="Umud Fragment, subunit A"/>
    <property type="match status" value="1"/>
</dbReference>
<dbReference type="PANTHER" id="PTHR40661">
    <property type="match status" value="1"/>
</dbReference>
<dbReference type="SUPFAM" id="SSF47413">
    <property type="entry name" value="lambda repressor-like DNA-binding domains"/>
    <property type="match status" value="1"/>
</dbReference>
<keyword evidence="3" id="KW-0804">Transcription</keyword>
<dbReference type="GO" id="GO:0003677">
    <property type="term" value="F:DNA binding"/>
    <property type="evidence" value="ECO:0007669"/>
    <property type="project" value="UniProtKB-KW"/>
</dbReference>
<protein>
    <submittedName>
        <fullName evidence="5">Transcriptional regulator</fullName>
    </submittedName>
</protein>
<accession>A0A4R4IMN6</accession>
<dbReference type="PANTHER" id="PTHR40661:SF3">
    <property type="entry name" value="FELS-1 PROPHAGE TRANSCRIPTIONAL REGULATOR"/>
    <property type="match status" value="1"/>
</dbReference>
<dbReference type="InterPro" id="IPR039418">
    <property type="entry name" value="LexA-like"/>
</dbReference>
<evidence type="ECO:0000313" key="6">
    <source>
        <dbReference type="Proteomes" id="UP000295598"/>
    </source>
</evidence>
<dbReference type="InterPro" id="IPR001387">
    <property type="entry name" value="Cro/C1-type_HTH"/>
</dbReference>
<dbReference type="PROSITE" id="PS50943">
    <property type="entry name" value="HTH_CROC1"/>
    <property type="match status" value="1"/>
</dbReference>
<feature type="domain" description="HTH cro/C1-type" evidence="4">
    <location>
        <begin position="7"/>
        <end position="61"/>
    </location>
</feature>
<dbReference type="SMART" id="SM00530">
    <property type="entry name" value="HTH_XRE"/>
    <property type="match status" value="1"/>
</dbReference>
<dbReference type="InterPro" id="IPR015927">
    <property type="entry name" value="Peptidase_S24_S26A/B/C"/>
</dbReference>
<dbReference type="CDD" id="cd00093">
    <property type="entry name" value="HTH_XRE"/>
    <property type="match status" value="1"/>
</dbReference>
<dbReference type="RefSeq" id="WP_132356481.1">
    <property type="nucleotide sequence ID" value="NZ_CAWOJO010000131.1"/>
</dbReference>
<dbReference type="EMBL" id="PUJY01000131">
    <property type="protein sequence ID" value="TDB41642.1"/>
    <property type="molecule type" value="Genomic_DNA"/>
</dbReference>
<keyword evidence="2" id="KW-0238">DNA-binding</keyword>
<evidence type="ECO:0000256" key="1">
    <source>
        <dbReference type="ARBA" id="ARBA00023015"/>
    </source>
</evidence>